<keyword evidence="2" id="KW-1185">Reference proteome</keyword>
<sequence length="109" mass="12398">MLRRQASLHTHQSAGSVTMPWAPAVHRVADSSARSWLIYLVSFVLTGSKQHGLGLEMWPSHWSMPNISTLKGRQKTQHWSFLLDLPDGSSRAEFRTAALRFNFNLNLMH</sequence>
<name>A0A9D4ALM0_9SAUR</name>
<evidence type="ECO:0000313" key="1">
    <source>
        <dbReference type="EMBL" id="KAH1165057.1"/>
    </source>
</evidence>
<reference evidence="1" key="1">
    <citation type="submission" date="2021-09" db="EMBL/GenBank/DDBJ databases">
        <title>The genome of Mauremys mutica provides insights into the evolution of semi-aquatic lifestyle.</title>
        <authorList>
            <person name="Gong S."/>
            <person name="Gao Y."/>
        </authorList>
    </citation>
    <scope>NUCLEOTIDE SEQUENCE</scope>
    <source>
        <strain evidence="1">MM-2020</strain>
        <tissue evidence="1">Muscle</tissue>
    </source>
</reference>
<gene>
    <name evidence="1" type="ORF">KIL84_022616</name>
</gene>
<dbReference type="EMBL" id="JAHDVG010000488">
    <property type="protein sequence ID" value="KAH1165057.1"/>
    <property type="molecule type" value="Genomic_DNA"/>
</dbReference>
<accession>A0A9D4ALM0</accession>
<protein>
    <submittedName>
        <fullName evidence="1">Uncharacterized protein</fullName>
    </submittedName>
</protein>
<organism evidence="1 2">
    <name type="scientific">Mauremys mutica</name>
    <name type="common">yellowpond turtle</name>
    <dbReference type="NCBI Taxonomy" id="74926"/>
    <lineage>
        <taxon>Eukaryota</taxon>
        <taxon>Metazoa</taxon>
        <taxon>Chordata</taxon>
        <taxon>Craniata</taxon>
        <taxon>Vertebrata</taxon>
        <taxon>Euteleostomi</taxon>
        <taxon>Archelosauria</taxon>
        <taxon>Testudinata</taxon>
        <taxon>Testudines</taxon>
        <taxon>Cryptodira</taxon>
        <taxon>Durocryptodira</taxon>
        <taxon>Testudinoidea</taxon>
        <taxon>Geoemydidae</taxon>
        <taxon>Geoemydinae</taxon>
        <taxon>Mauremys</taxon>
    </lineage>
</organism>
<dbReference type="Proteomes" id="UP000827986">
    <property type="component" value="Unassembled WGS sequence"/>
</dbReference>
<evidence type="ECO:0000313" key="2">
    <source>
        <dbReference type="Proteomes" id="UP000827986"/>
    </source>
</evidence>
<comment type="caution">
    <text evidence="1">The sequence shown here is derived from an EMBL/GenBank/DDBJ whole genome shotgun (WGS) entry which is preliminary data.</text>
</comment>
<proteinExistence type="predicted"/>
<dbReference type="AlphaFoldDB" id="A0A9D4ALM0"/>